<sequence length="330" mass="32827">MDLISATMQTTLNSQKKDSGSCTDKISNCNSYGMGVCSNPAYSQWVTDNCKLYCGKCGPLMGSTTGSLSGTGPGAMTGPGTGSVGTGVMTGTGTGGTSTGTGMYSGQQPGNFGTGMGTGTGGAPGTLNGGTGTMTGGSGTGAATGGCMDKAPNCAQLDQMQHICSNTGAHIYAQTNCAHTCNLCPSTGCADKLTNCAAYGSTVCTDATYAGWVTDNCAKSCNKCSGQIAGGTGLMTGGTGSGTGGMTGHQSGCTYKAQAYQQGQSWNDDCTLKCTCTDGSSGQYTCNALCVTWQLPSVCTLSPPAPGKCCTTPNCPAGYSIQYPPGYQEN</sequence>
<reference evidence="4" key="2">
    <citation type="journal article" date="2021" name="Genome Biol. Evol.">
        <title>Developing a high-quality reference genome for a parasitic bivalve with doubly uniparental inheritance (Bivalvia: Unionida).</title>
        <authorList>
            <person name="Smith C.H."/>
        </authorList>
    </citation>
    <scope>NUCLEOTIDE SEQUENCE</scope>
    <source>
        <strain evidence="4">CHS0354</strain>
        <tissue evidence="4">Mantle</tissue>
    </source>
</reference>
<gene>
    <name evidence="4" type="ORF">CHS0354_013476</name>
</gene>
<dbReference type="SMART" id="SM00254">
    <property type="entry name" value="ShKT"/>
    <property type="match status" value="3"/>
</dbReference>
<dbReference type="PROSITE" id="PS51670">
    <property type="entry name" value="SHKT"/>
    <property type="match status" value="3"/>
</dbReference>
<accession>A0AAE0T8E8</accession>
<name>A0AAE0T8E8_9BIVA</name>
<feature type="domain" description="ShKT" evidence="3">
    <location>
        <begin position="189"/>
        <end position="224"/>
    </location>
</feature>
<dbReference type="Gene3D" id="1.10.10.1940">
    <property type="match status" value="1"/>
</dbReference>
<feature type="domain" description="VWFC" evidence="2">
    <location>
        <begin position="251"/>
        <end position="316"/>
    </location>
</feature>
<dbReference type="PANTHER" id="PTHR21724:SF109">
    <property type="entry name" value="SHKT DOMAIN-CONTAINING PROTEIN"/>
    <property type="match status" value="1"/>
</dbReference>
<keyword evidence="5" id="KW-1185">Reference proteome</keyword>
<dbReference type="PANTHER" id="PTHR21724">
    <property type="entry name" value="SHKT DOMAIN-CONTAINING PROTEIN"/>
    <property type="match status" value="1"/>
</dbReference>
<evidence type="ECO:0000313" key="5">
    <source>
        <dbReference type="Proteomes" id="UP001195483"/>
    </source>
</evidence>
<dbReference type="SUPFAM" id="SSF57603">
    <property type="entry name" value="FnI-like domain"/>
    <property type="match status" value="1"/>
</dbReference>
<dbReference type="Proteomes" id="UP001195483">
    <property type="component" value="Unassembled WGS sequence"/>
</dbReference>
<comment type="caution">
    <text evidence="4">The sequence shown here is derived from an EMBL/GenBank/DDBJ whole genome shotgun (WGS) entry which is preliminary data.</text>
</comment>
<evidence type="ECO:0000259" key="2">
    <source>
        <dbReference type="PROSITE" id="PS50184"/>
    </source>
</evidence>
<proteinExistence type="predicted"/>
<evidence type="ECO:0000256" key="1">
    <source>
        <dbReference type="PROSITE-ProRule" id="PRU01005"/>
    </source>
</evidence>
<reference evidence="4" key="3">
    <citation type="submission" date="2023-05" db="EMBL/GenBank/DDBJ databases">
        <authorList>
            <person name="Smith C.H."/>
        </authorList>
    </citation>
    <scope>NUCLEOTIDE SEQUENCE</scope>
    <source>
        <strain evidence="4">CHS0354</strain>
        <tissue evidence="4">Mantle</tissue>
    </source>
</reference>
<dbReference type="AlphaFoldDB" id="A0AAE0T8E8"/>
<dbReference type="EMBL" id="JAEAOA010000820">
    <property type="protein sequence ID" value="KAK3605679.1"/>
    <property type="molecule type" value="Genomic_DNA"/>
</dbReference>
<dbReference type="InterPro" id="IPR003582">
    <property type="entry name" value="ShKT_dom"/>
</dbReference>
<feature type="domain" description="ShKT" evidence="3">
    <location>
        <begin position="147"/>
        <end position="184"/>
    </location>
</feature>
<reference evidence="4" key="1">
    <citation type="journal article" date="2021" name="Genome Biol. Evol.">
        <title>A High-Quality Reference Genome for a Parasitic Bivalve with Doubly Uniparental Inheritance (Bivalvia: Unionida).</title>
        <authorList>
            <person name="Smith C.H."/>
        </authorList>
    </citation>
    <scope>NUCLEOTIDE SEQUENCE</scope>
    <source>
        <strain evidence="4">CHS0354</strain>
    </source>
</reference>
<feature type="domain" description="ShKT" evidence="3">
    <location>
        <begin position="22"/>
        <end position="57"/>
    </location>
</feature>
<dbReference type="SMART" id="SM00214">
    <property type="entry name" value="VWC"/>
    <property type="match status" value="1"/>
</dbReference>
<dbReference type="PROSITE" id="PS50184">
    <property type="entry name" value="VWFC_2"/>
    <property type="match status" value="1"/>
</dbReference>
<evidence type="ECO:0000259" key="3">
    <source>
        <dbReference type="PROSITE" id="PS51670"/>
    </source>
</evidence>
<organism evidence="4 5">
    <name type="scientific">Potamilus streckersoni</name>
    <dbReference type="NCBI Taxonomy" id="2493646"/>
    <lineage>
        <taxon>Eukaryota</taxon>
        <taxon>Metazoa</taxon>
        <taxon>Spiralia</taxon>
        <taxon>Lophotrochozoa</taxon>
        <taxon>Mollusca</taxon>
        <taxon>Bivalvia</taxon>
        <taxon>Autobranchia</taxon>
        <taxon>Heteroconchia</taxon>
        <taxon>Palaeoheterodonta</taxon>
        <taxon>Unionida</taxon>
        <taxon>Unionoidea</taxon>
        <taxon>Unionidae</taxon>
        <taxon>Ambleminae</taxon>
        <taxon>Lampsilini</taxon>
        <taxon>Potamilus</taxon>
    </lineage>
</organism>
<comment type="caution">
    <text evidence="1">Lacks conserved residue(s) required for the propagation of feature annotation.</text>
</comment>
<protein>
    <submittedName>
        <fullName evidence="4">Uncharacterized protein</fullName>
    </submittedName>
</protein>
<evidence type="ECO:0000313" key="4">
    <source>
        <dbReference type="EMBL" id="KAK3605679.1"/>
    </source>
</evidence>
<dbReference type="Pfam" id="PF01549">
    <property type="entry name" value="ShK"/>
    <property type="match status" value="3"/>
</dbReference>
<dbReference type="InterPro" id="IPR001007">
    <property type="entry name" value="VWF_dom"/>
</dbReference>